<dbReference type="OrthoDB" id="407146at2759"/>
<organism evidence="6 7">
    <name type="scientific">Rhizodiscina lignyota</name>
    <dbReference type="NCBI Taxonomy" id="1504668"/>
    <lineage>
        <taxon>Eukaryota</taxon>
        <taxon>Fungi</taxon>
        <taxon>Dikarya</taxon>
        <taxon>Ascomycota</taxon>
        <taxon>Pezizomycotina</taxon>
        <taxon>Dothideomycetes</taxon>
        <taxon>Pleosporomycetidae</taxon>
        <taxon>Aulographales</taxon>
        <taxon>Rhizodiscinaceae</taxon>
        <taxon>Rhizodiscina</taxon>
    </lineage>
</organism>
<dbReference type="InterPro" id="IPR016125">
    <property type="entry name" value="Peptidase_C15-like"/>
</dbReference>
<dbReference type="Proteomes" id="UP000799772">
    <property type="component" value="Unassembled WGS sequence"/>
</dbReference>
<name>A0A9P4I847_9PEZI</name>
<evidence type="ECO:0000256" key="3">
    <source>
        <dbReference type="ARBA" id="ARBA00022801"/>
    </source>
</evidence>
<keyword evidence="3" id="KW-0378">Hydrolase</keyword>
<comment type="similarity">
    <text evidence="1">Belongs to the peptidase C15 family.</text>
</comment>
<reference evidence="6" key="1">
    <citation type="journal article" date="2020" name="Stud. Mycol.">
        <title>101 Dothideomycetes genomes: a test case for predicting lifestyles and emergence of pathogens.</title>
        <authorList>
            <person name="Haridas S."/>
            <person name="Albert R."/>
            <person name="Binder M."/>
            <person name="Bloem J."/>
            <person name="Labutti K."/>
            <person name="Salamov A."/>
            <person name="Andreopoulos B."/>
            <person name="Baker S."/>
            <person name="Barry K."/>
            <person name="Bills G."/>
            <person name="Bluhm B."/>
            <person name="Cannon C."/>
            <person name="Castanera R."/>
            <person name="Culley D."/>
            <person name="Daum C."/>
            <person name="Ezra D."/>
            <person name="Gonzalez J."/>
            <person name="Henrissat B."/>
            <person name="Kuo A."/>
            <person name="Liang C."/>
            <person name="Lipzen A."/>
            <person name="Lutzoni F."/>
            <person name="Magnuson J."/>
            <person name="Mondo S."/>
            <person name="Nolan M."/>
            <person name="Ohm R."/>
            <person name="Pangilinan J."/>
            <person name="Park H.-J."/>
            <person name="Ramirez L."/>
            <person name="Alfaro M."/>
            <person name="Sun H."/>
            <person name="Tritt A."/>
            <person name="Yoshinaga Y."/>
            <person name="Zwiers L.-H."/>
            <person name="Turgeon B."/>
            <person name="Goodwin S."/>
            <person name="Spatafora J."/>
            <person name="Crous P."/>
            <person name="Grigoriev I."/>
        </authorList>
    </citation>
    <scope>NUCLEOTIDE SEQUENCE</scope>
    <source>
        <strain evidence="6">CBS 133067</strain>
    </source>
</reference>
<dbReference type="InterPro" id="IPR036440">
    <property type="entry name" value="Peptidase_C15-like_sf"/>
</dbReference>
<keyword evidence="2" id="KW-0645">Protease</keyword>
<keyword evidence="4" id="KW-0788">Thiol protease</keyword>
<dbReference type="Pfam" id="PF01470">
    <property type="entry name" value="Peptidase_C15"/>
    <property type="match status" value="1"/>
</dbReference>
<dbReference type="PANTHER" id="PTHR23402">
    <property type="entry name" value="PROTEASE FAMILY C15 PYROGLUTAMYL-PEPTIDASE I-RELATED"/>
    <property type="match status" value="1"/>
</dbReference>
<dbReference type="Gene3D" id="3.40.630.20">
    <property type="entry name" value="Peptidase C15, pyroglutamyl peptidase I-like"/>
    <property type="match status" value="1"/>
</dbReference>
<evidence type="ECO:0000313" key="6">
    <source>
        <dbReference type="EMBL" id="KAF2096770.1"/>
    </source>
</evidence>
<dbReference type="SUPFAM" id="SSF53182">
    <property type="entry name" value="Pyrrolidone carboxyl peptidase (pyroglutamate aminopeptidase)"/>
    <property type="match status" value="1"/>
</dbReference>
<evidence type="ECO:0000256" key="5">
    <source>
        <dbReference type="SAM" id="MobiDB-lite"/>
    </source>
</evidence>
<evidence type="ECO:0000256" key="1">
    <source>
        <dbReference type="ARBA" id="ARBA00006641"/>
    </source>
</evidence>
<evidence type="ECO:0000256" key="2">
    <source>
        <dbReference type="ARBA" id="ARBA00022670"/>
    </source>
</evidence>
<accession>A0A9P4I847</accession>
<feature type="region of interest" description="Disordered" evidence="5">
    <location>
        <begin position="211"/>
        <end position="235"/>
    </location>
</feature>
<dbReference type="EMBL" id="ML978129">
    <property type="protein sequence ID" value="KAF2096770.1"/>
    <property type="molecule type" value="Genomic_DNA"/>
</dbReference>
<dbReference type="PANTHER" id="PTHR23402:SF1">
    <property type="entry name" value="PYROGLUTAMYL-PEPTIDASE I"/>
    <property type="match status" value="1"/>
</dbReference>
<dbReference type="AlphaFoldDB" id="A0A9P4I847"/>
<evidence type="ECO:0000256" key="4">
    <source>
        <dbReference type="ARBA" id="ARBA00022807"/>
    </source>
</evidence>
<proteinExistence type="inferred from homology"/>
<dbReference type="GO" id="GO:0008234">
    <property type="term" value="F:cysteine-type peptidase activity"/>
    <property type="evidence" value="ECO:0007669"/>
    <property type="project" value="UniProtKB-KW"/>
</dbReference>
<dbReference type="GO" id="GO:0006508">
    <property type="term" value="P:proteolysis"/>
    <property type="evidence" value="ECO:0007669"/>
    <property type="project" value="UniProtKB-KW"/>
</dbReference>
<keyword evidence="7" id="KW-1185">Reference proteome</keyword>
<gene>
    <name evidence="6" type="ORF">NA57DRAFT_78363</name>
</gene>
<comment type="caution">
    <text evidence="6">The sequence shown here is derived from an EMBL/GenBank/DDBJ whole genome shotgun (WGS) entry which is preliminary data.</text>
</comment>
<sequence length="308" mass="33969">MARVADVHTDLDGSGGGADWAAPSIDEVTVLVTGYGPFLDQFPVNSSWSIASSLPARLDPTPTCPTPIRLVVPNQYLKVAYHPVIAAVPTLLSDEYSDPSPDIILHIGMASGRTYYTLETTAYRDGYDRLKDVEGMTFSKEENEEIWGECPPVLQPGWDVDDVWRRWRGDVRGHLDLRPSTDPGNFLCGFIYYASLSTLWKANRKSEQEEGVLGEGGPVRADGETSNVHVQDGERTSTKWPKKCVMFLHVPDTDKMGDVSNGVEVAEGMIRALVESRRRGLCGDVVDGSHTIGGKKAQRKERDLKKMC</sequence>
<protein>
    <submittedName>
        <fullName evidence="6">Peptidase C15, pyroglutamyl peptidase I-like protein</fullName>
    </submittedName>
</protein>
<evidence type="ECO:0000313" key="7">
    <source>
        <dbReference type="Proteomes" id="UP000799772"/>
    </source>
</evidence>